<organism evidence="2 3">
    <name type="scientific">Clostridium innocuum</name>
    <dbReference type="NCBI Taxonomy" id="1522"/>
    <lineage>
        <taxon>Bacteria</taxon>
        <taxon>Bacillati</taxon>
        <taxon>Bacillota</taxon>
        <taxon>Clostridia</taxon>
        <taxon>Eubacteriales</taxon>
        <taxon>Clostridiaceae</taxon>
        <taxon>Clostridium</taxon>
    </lineage>
</organism>
<reference evidence="2" key="1">
    <citation type="journal article" date="2022" name="Clin. Infect. Dis.">
        <title>Association between Clostridium innocuum and antibiotic-associated diarrhea in adults and children: A cross-sectional study and comparative genomics analysis.</title>
        <authorList>
            <person name="Cherny K.E."/>
            <person name="Muscat E.B."/>
            <person name="Balaji A."/>
            <person name="Mukherjee J."/>
            <person name="Ozer E.A."/>
            <person name="Angarone M.P."/>
            <person name="Hauser A.R."/>
            <person name="Sichel J.S."/>
            <person name="Amponsah E."/>
            <person name="Kociolek L.K."/>
        </authorList>
    </citation>
    <scope>NUCLEOTIDE SEQUENCE</scope>
    <source>
        <strain evidence="2">NU1-AC-029v</strain>
    </source>
</reference>
<feature type="region of interest" description="Disordered" evidence="1">
    <location>
        <begin position="1"/>
        <end position="50"/>
    </location>
</feature>
<comment type="caution">
    <text evidence="2">The sequence shown here is derived from an EMBL/GenBank/DDBJ whole genome shotgun (WGS) entry which is preliminary data.</text>
</comment>
<dbReference type="AlphaFoldDB" id="A0AAP2XTF5"/>
<proteinExistence type="predicted"/>
<dbReference type="Proteomes" id="UP001203972">
    <property type="component" value="Unassembled WGS sequence"/>
</dbReference>
<evidence type="ECO:0000313" key="2">
    <source>
        <dbReference type="EMBL" id="MCR0232196.1"/>
    </source>
</evidence>
<name>A0AAP2XTF5_CLOIN</name>
<feature type="compositionally biased region" description="Basic and acidic residues" evidence="1">
    <location>
        <begin position="24"/>
        <end position="41"/>
    </location>
</feature>
<gene>
    <name evidence="2" type="ORF">MKC95_05355</name>
</gene>
<sequence length="50" mass="5586">MPRIPKNGAVRPDKDNAYGSKAYRQTDSDCHHDSQLHDDSRSWNGGKVCA</sequence>
<accession>A0AAP2XTF5</accession>
<protein>
    <submittedName>
        <fullName evidence="2">Uncharacterized protein</fullName>
    </submittedName>
</protein>
<dbReference type="RefSeq" id="WP_154410951.1">
    <property type="nucleotide sequence ID" value="NZ_AP025565.1"/>
</dbReference>
<evidence type="ECO:0000313" key="3">
    <source>
        <dbReference type="Proteomes" id="UP001203972"/>
    </source>
</evidence>
<evidence type="ECO:0000256" key="1">
    <source>
        <dbReference type="SAM" id="MobiDB-lite"/>
    </source>
</evidence>
<dbReference type="EMBL" id="JAKTMA010000007">
    <property type="protein sequence ID" value="MCR0232196.1"/>
    <property type="molecule type" value="Genomic_DNA"/>
</dbReference>